<dbReference type="EMBL" id="KB469312">
    <property type="protein sequence ID" value="EPQ51035.1"/>
    <property type="molecule type" value="Genomic_DNA"/>
</dbReference>
<keyword evidence="2" id="KW-1185">Reference proteome</keyword>
<name>S7R9X1_GLOTA</name>
<accession>S7R9X1</accession>
<dbReference type="KEGG" id="gtr:GLOTRDRAFT_141186"/>
<dbReference type="AlphaFoldDB" id="S7R9X1"/>
<dbReference type="HOGENOM" id="CLU_2722472_0_0_1"/>
<dbReference type="RefSeq" id="XP_007870480.1">
    <property type="nucleotide sequence ID" value="XM_007872289.1"/>
</dbReference>
<proteinExistence type="predicted"/>
<reference evidence="1 2" key="1">
    <citation type="journal article" date="2012" name="Science">
        <title>The Paleozoic origin of enzymatic lignin decomposition reconstructed from 31 fungal genomes.</title>
        <authorList>
            <person name="Floudas D."/>
            <person name="Binder M."/>
            <person name="Riley R."/>
            <person name="Barry K."/>
            <person name="Blanchette R.A."/>
            <person name="Henrissat B."/>
            <person name="Martinez A.T."/>
            <person name="Otillar R."/>
            <person name="Spatafora J.W."/>
            <person name="Yadav J.S."/>
            <person name="Aerts A."/>
            <person name="Benoit I."/>
            <person name="Boyd A."/>
            <person name="Carlson A."/>
            <person name="Copeland A."/>
            <person name="Coutinho P.M."/>
            <person name="de Vries R.P."/>
            <person name="Ferreira P."/>
            <person name="Findley K."/>
            <person name="Foster B."/>
            <person name="Gaskell J."/>
            <person name="Glotzer D."/>
            <person name="Gorecki P."/>
            <person name="Heitman J."/>
            <person name="Hesse C."/>
            <person name="Hori C."/>
            <person name="Igarashi K."/>
            <person name="Jurgens J.A."/>
            <person name="Kallen N."/>
            <person name="Kersten P."/>
            <person name="Kohler A."/>
            <person name="Kuees U."/>
            <person name="Kumar T.K.A."/>
            <person name="Kuo A."/>
            <person name="LaButti K."/>
            <person name="Larrondo L.F."/>
            <person name="Lindquist E."/>
            <person name="Ling A."/>
            <person name="Lombard V."/>
            <person name="Lucas S."/>
            <person name="Lundell T."/>
            <person name="Martin R."/>
            <person name="McLaughlin D.J."/>
            <person name="Morgenstern I."/>
            <person name="Morin E."/>
            <person name="Murat C."/>
            <person name="Nagy L.G."/>
            <person name="Nolan M."/>
            <person name="Ohm R.A."/>
            <person name="Patyshakuliyeva A."/>
            <person name="Rokas A."/>
            <person name="Ruiz-Duenas F.J."/>
            <person name="Sabat G."/>
            <person name="Salamov A."/>
            <person name="Samejima M."/>
            <person name="Schmutz J."/>
            <person name="Slot J.C."/>
            <person name="St John F."/>
            <person name="Stenlid J."/>
            <person name="Sun H."/>
            <person name="Sun S."/>
            <person name="Syed K."/>
            <person name="Tsang A."/>
            <person name="Wiebenga A."/>
            <person name="Young D."/>
            <person name="Pisabarro A."/>
            <person name="Eastwood D.C."/>
            <person name="Martin F."/>
            <person name="Cullen D."/>
            <person name="Grigoriev I.V."/>
            <person name="Hibbett D.S."/>
        </authorList>
    </citation>
    <scope>NUCLEOTIDE SEQUENCE [LARGE SCALE GENOMIC DNA]</scope>
    <source>
        <strain evidence="1 2">ATCC 11539</strain>
    </source>
</reference>
<gene>
    <name evidence="1" type="ORF">GLOTRDRAFT_141186</name>
</gene>
<evidence type="ECO:0000313" key="1">
    <source>
        <dbReference type="EMBL" id="EPQ51035.1"/>
    </source>
</evidence>
<organism evidence="1 2">
    <name type="scientific">Gloeophyllum trabeum (strain ATCC 11539 / FP-39264 / Madison 617)</name>
    <name type="common">Brown rot fungus</name>
    <dbReference type="NCBI Taxonomy" id="670483"/>
    <lineage>
        <taxon>Eukaryota</taxon>
        <taxon>Fungi</taxon>
        <taxon>Dikarya</taxon>
        <taxon>Basidiomycota</taxon>
        <taxon>Agaricomycotina</taxon>
        <taxon>Agaricomycetes</taxon>
        <taxon>Gloeophyllales</taxon>
        <taxon>Gloeophyllaceae</taxon>
        <taxon>Gloeophyllum</taxon>
    </lineage>
</organism>
<protein>
    <submittedName>
        <fullName evidence="1">Uncharacterized protein</fullName>
    </submittedName>
</protein>
<dbReference type="GeneID" id="19304709"/>
<dbReference type="Proteomes" id="UP000030669">
    <property type="component" value="Unassembled WGS sequence"/>
</dbReference>
<evidence type="ECO:0000313" key="2">
    <source>
        <dbReference type="Proteomes" id="UP000030669"/>
    </source>
</evidence>
<sequence length="72" mass="8154">MYLYDRRELRRLAGWLAGWLCLTKPARLLAWGCYLELSAGKVLVCNNMKEPVDSTINGRELALGPAPAQYKK</sequence>